<evidence type="ECO:0000256" key="1">
    <source>
        <dbReference type="SAM" id="Phobius"/>
    </source>
</evidence>
<reference evidence="2 3" key="1">
    <citation type="submission" date="2021-05" db="EMBL/GenBank/DDBJ databases">
        <title>Genome Assembly of Synthetic Allotetraploid Brassica napus Reveals Homoeologous Exchanges between Subgenomes.</title>
        <authorList>
            <person name="Davis J.T."/>
        </authorList>
    </citation>
    <scope>NUCLEOTIDE SEQUENCE [LARGE SCALE GENOMIC DNA]</scope>
    <source>
        <strain evidence="3">cv. Da-Ae</strain>
        <tissue evidence="2">Seedling</tissue>
    </source>
</reference>
<keyword evidence="1" id="KW-0812">Transmembrane</keyword>
<feature type="transmembrane region" description="Helical" evidence="1">
    <location>
        <begin position="282"/>
        <end position="300"/>
    </location>
</feature>
<organism evidence="2 3">
    <name type="scientific">Brassica napus</name>
    <name type="common">Rape</name>
    <dbReference type="NCBI Taxonomy" id="3708"/>
    <lineage>
        <taxon>Eukaryota</taxon>
        <taxon>Viridiplantae</taxon>
        <taxon>Streptophyta</taxon>
        <taxon>Embryophyta</taxon>
        <taxon>Tracheophyta</taxon>
        <taxon>Spermatophyta</taxon>
        <taxon>Magnoliopsida</taxon>
        <taxon>eudicotyledons</taxon>
        <taxon>Gunneridae</taxon>
        <taxon>Pentapetalae</taxon>
        <taxon>rosids</taxon>
        <taxon>malvids</taxon>
        <taxon>Brassicales</taxon>
        <taxon>Brassicaceae</taxon>
        <taxon>Brassiceae</taxon>
        <taxon>Brassica</taxon>
    </lineage>
</organism>
<gene>
    <name evidence="2" type="ORF">HID58_018733</name>
</gene>
<evidence type="ECO:0000313" key="3">
    <source>
        <dbReference type="Proteomes" id="UP000824890"/>
    </source>
</evidence>
<dbReference type="EMBL" id="JAGKQM010000005">
    <property type="protein sequence ID" value="KAH0926477.1"/>
    <property type="molecule type" value="Genomic_DNA"/>
</dbReference>
<protein>
    <submittedName>
        <fullName evidence="2">Uncharacterized protein</fullName>
    </submittedName>
</protein>
<name>A0ABQ8DAW0_BRANA</name>
<proteinExistence type="predicted"/>
<dbReference type="Proteomes" id="UP000824890">
    <property type="component" value="Unassembled WGS sequence"/>
</dbReference>
<keyword evidence="1" id="KW-1133">Transmembrane helix</keyword>
<accession>A0ABQ8DAW0</accession>
<evidence type="ECO:0000313" key="2">
    <source>
        <dbReference type="EMBL" id="KAH0926477.1"/>
    </source>
</evidence>
<keyword evidence="3" id="KW-1185">Reference proteome</keyword>
<keyword evidence="1" id="KW-0472">Membrane</keyword>
<sequence length="372" mass="43531">MSRHLHTLQNSSSSHLLCITPATATMMNQRYPPDKSVCNSPHPSSYSMIPMPLEDPLINNLNESHPISLLSLLRLYIYPNPTISSSANAFKHYGKSNGSRHRPGDSKLMFRLIHFWKLAIIPKEASLSEPKFPAGEFYQKSSKTCSRKFVSQKDMIAYHEHAGEASNSHPPMLDIVSNEFWEQKIVRKSNGADIYRLHRNVKKHDRWYRKRKGVCFKLRHKNLNRSVEKILETYAQLFIGFVMEKKIKKPLISQFKIGDETYSSSNGSFFENIKYKNFKLRVFLFAFSSTYIFNFGLFILERILERITNQKPGEEQEDPERRERMVDENMKIEERTLGKIKQVITLGLMFTDKSLSKQIKLLRRFMTWCFFV</sequence>
<comment type="caution">
    <text evidence="2">The sequence shown here is derived from an EMBL/GenBank/DDBJ whole genome shotgun (WGS) entry which is preliminary data.</text>
</comment>